<dbReference type="EMBL" id="ABXB03000018">
    <property type="protein sequence ID" value="EFA22027.1"/>
    <property type="molecule type" value="Genomic_DNA"/>
</dbReference>
<gene>
    <name evidence="1" type="ORF">BIFGAL_04473</name>
</gene>
<name>D1NX65_9BIFI</name>
<organism evidence="1 2">
    <name type="scientific">Bifidobacterium gallicum DSM 20093 = LMG 11596</name>
    <dbReference type="NCBI Taxonomy" id="561180"/>
    <lineage>
        <taxon>Bacteria</taxon>
        <taxon>Bacillati</taxon>
        <taxon>Actinomycetota</taxon>
        <taxon>Actinomycetes</taxon>
        <taxon>Bifidobacteriales</taxon>
        <taxon>Bifidobacteriaceae</taxon>
        <taxon>Bifidobacterium</taxon>
    </lineage>
</organism>
<reference evidence="1 2" key="1">
    <citation type="submission" date="2009-11" db="EMBL/GenBank/DDBJ databases">
        <authorList>
            <person name="Weinstock G."/>
            <person name="Sodergren E."/>
            <person name="Clifton S."/>
            <person name="Fulton L."/>
            <person name="Fulton B."/>
            <person name="Courtney L."/>
            <person name="Fronick C."/>
            <person name="Harrison M."/>
            <person name="Strong C."/>
            <person name="Farmer C."/>
            <person name="Delahaunty K."/>
            <person name="Markovic C."/>
            <person name="Hall O."/>
            <person name="Minx P."/>
            <person name="Tomlinson C."/>
            <person name="Mitreva M."/>
            <person name="Nelson J."/>
            <person name="Hou S."/>
            <person name="Wollam A."/>
            <person name="Pepin K.H."/>
            <person name="Johnson M."/>
            <person name="Bhonagiri V."/>
            <person name="Nash W.E."/>
            <person name="Warren W."/>
            <person name="Chinwalla A."/>
            <person name="Mardis E.R."/>
            <person name="Wilson R.K."/>
        </authorList>
    </citation>
    <scope>NUCLEOTIDE SEQUENCE [LARGE SCALE GENOMIC DNA]</scope>
    <source>
        <strain evidence="1 2">DSM 20093</strain>
    </source>
</reference>
<dbReference type="AlphaFoldDB" id="D1NX65"/>
<dbReference type="Proteomes" id="UP000003656">
    <property type="component" value="Unassembled WGS sequence"/>
</dbReference>
<protein>
    <submittedName>
        <fullName evidence="1">Uncharacterized protein</fullName>
    </submittedName>
</protein>
<dbReference type="RefSeq" id="WP_006295960.1">
    <property type="nucleotide sequence ID" value="NZ_ABXB03000018.1"/>
</dbReference>
<accession>D1NX65</accession>
<evidence type="ECO:0000313" key="1">
    <source>
        <dbReference type="EMBL" id="EFA22027.1"/>
    </source>
</evidence>
<evidence type="ECO:0000313" key="2">
    <source>
        <dbReference type="Proteomes" id="UP000003656"/>
    </source>
</evidence>
<proteinExistence type="predicted"/>
<comment type="caution">
    <text evidence="1">The sequence shown here is derived from an EMBL/GenBank/DDBJ whole genome shotgun (WGS) entry which is preliminary data.</text>
</comment>
<sequence length="66" mass="8120">MIYQIYKSKKATKLEEFWIGFQDLYKVFDQEILENQKLIQRIDFLQAKVKYFLAHEYTIPKLTDKK</sequence>